<evidence type="ECO:0000256" key="3">
    <source>
        <dbReference type="ARBA" id="ARBA00022833"/>
    </source>
</evidence>
<feature type="compositionally biased region" description="Polar residues" evidence="4">
    <location>
        <begin position="247"/>
        <end position="260"/>
    </location>
</feature>
<dbReference type="AlphaFoldDB" id="A0A8J6B0A7"/>
<dbReference type="Proteomes" id="UP000717585">
    <property type="component" value="Unassembled WGS sequence"/>
</dbReference>
<dbReference type="PANTHER" id="PTHR12684:SF2">
    <property type="entry name" value="TRNA 2'-PHOSPHOTRANSFERASE 1"/>
    <property type="match status" value="1"/>
</dbReference>
<feature type="domain" description="Zinc finger PHD-type" evidence="5">
    <location>
        <begin position="90"/>
        <end position="133"/>
    </location>
</feature>
<feature type="compositionally biased region" description="Polar residues" evidence="4">
    <location>
        <begin position="548"/>
        <end position="558"/>
    </location>
</feature>
<gene>
    <name evidence="6" type="ORF">J8273_6266</name>
</gene>
<protein>
    <submittedName>
        <fullName evidence="6">Phosphotransferase KptA/Tpt1</fullName>
    </submittedName>
</protein>
<dbReference type="InterPro" id="IPR002745">
    <property type="entry name" value="Ptrans_KptA/Tpt1"/>
</dbReference>
<keyword evidence="3" id="KW-0862">Zinc</keyword>
<keyword evidence="2" id="KW-0863">Zinc-finger</keyword>
<feature type="region of interest" description="Disordered" evidence="4">
    <location>
        <begin position="541"/>
        <end position="561"/>
    </location>
</feature>
<keyword evidence="7" id="KW-1185">Reference proteome</keyword>
<dbReference type="SUPFAM" id="SSF57903">
    <property type="entry name" value="FYVE/PHD zinc finger"/>
    <property type="match status" value="1"/>
</dbReference>
<evidence type="ECO:0000256" key="1">
    <source>
        <dbReference type="ARBA" id="ARBA00022723"/>
    </source>
</evidence>
<reference evidence="6" key="1">
    <citation type="submission" date="2021-05" db="EMBL/GenBank/DDBJ databases">
        <title>A free-living protist that lacks canonical eukaryotic 1 DNA replication and segregation systems.</title>
        <authorList>
            <person name="Salas-Leiva D.E."/>
            <person name="Tromer E.C."/>
            <person name="Curtis B.A."/>
            <person name="Jerlstrom-Hultqvist J."/>
            <person name="Kolisko M."/>
            <person name="Yi Z."/>
            <person name="Salas-Leiva J.S."/>
            <person name="Gallot-Lavallee L."/>
            <person name="Kops G.J.P.L."/>
            <person name="Archibald J.M."/>
            <person name="Simpson A.G.B."/>
            <person name="Roger A.J."/>
        </authorList>
    </citation>
    <scope>NUCLEOTIDE SEQUENCE</scope>
    <source>
        <strain evidence="6">BICM</strain>
    </source>
</reference>
<proteinExistence type="predicted"/>
<dbReference type="SMART" id="SM00249">
    <property type="entry name" value="PHD"/>
    <property type="match status" value="1"/>
</dbReference>
<dbReference type="InterPro" id="IPR013083">
    <property type="entry name" value="Znf_RING/FYVE/PHD"/>
</dbReference>
<keyword evidence="1" id="KW-0479">Metal-binding</keyword>
<dbReference type="OrthoDB" id="419694at2759"/>
<sequence length="819" mass="87755">MASIQGGRPLEHTRTASTTSTRNEYLVHCEDLASLKLLFRQLFSLRDFNFNAVVPLEKFRYLIDVRPEHIAVRIKSPFGNPPKKPPAGNRCGVCKINDHRELIRCKVCGVHVHPICEELAVWPKSGYICRRCESSGVLGNLQVRLPSDDPNRDVVPMLFDIMKKYYSGNVVLIATGRIHAAVMDGVSKSAGSKLTTELMQAVPQTPAAIAKRAGPGPKGTAPYASTRRLSTDETVSLAQIEADPKPQTDTNDSADTQLTTPMIAAPSRPSGFSKMPDNAHAPPSPSPRPSPARRRPTRPAASRPSTSAGMSSRFRQTLASSSVSSRPTLPAIEGATTATTATLFGGSRKTATRKPDIYDRMLQSRPSRLGTRRQPERPATSAGVEGMSRTGPDPLAPRSHSRSSRPSHGSTQPRAQSALNGADPASSSAQNRCLYEQYTTRATPAPKAASKPKHPVRPVPTAHGGPRAVSRLWAESPQPNSGNSSLSSTLNSSFSSKVTTLVQSGRPLSGNTVTRLAARAGSLSIADTPQPVPARDRDTLGMGRAGRPNQNVQTQPSTAPEAMTPTTAGIVADVVPPLVLLKKLTSSLRHFSDGLRPDVSGWVELNSVLKLPEFSLVRRTHVLTAIDSDPLHRIEFRTSGGSMQLRAVWGHRVAVDVDLPKPVHSVTKLPTALCALKTSAGWSRTCSNGAIGLGDKDKIALYDAAILTQLKSSGEVDLYDVIIFLDVQKLVVSGLKFSKVGPVFLTDGIRGTIPLDCVSKVVRVKGMRTLESNDYDPMLNSSVGGGDSSGRLGPGARPGSMGRPVSRMRRNSLPFNLVS</sequence>
<dbReference type="GO" id="GO:0000215">
    <property type="term" value="F:tRNA 2'-phosphotransferase activity"/>
    <property type="evidence" value="ECO:0007669"/>
    <property type="project" value="TreeGrafter"/>
</dbReference>
<dbReference type="InterPro" id="IPR001965">
    <property type="entry name" value="Znf_PHD"/>
</dbReference>
<dbReference type="GO" id="GO:0006388">
    <property type="term" value="P:tRNA splicing, via endonucleolytic cleavage and ligation"/>
    <property type="evidence" value="ECO:0007669"/>
    <property type="project" value="TreeGrafter"/>
</dbReference>
<evidence type="ECO:0000313" key="7">
    <source>
        <dbReference type="Proteomes" id="UP000717585"/>
    </source>
</evidence>
<feature type="region of interest" description="Disordered" evidence="4">
    <location>
        <begin position="207"/>
        <end position="466"/>
    </location>
</feature>
<dbReference type="PROSITE" id="PS01359">
    <property type="entry name" value="ZF_PHD_1"/>
    <property type="match status" value="1"/>
</dbReference>
<comment type="caution">
    <text evidence="6">The sequence shown here is derived from an EMBL/GenBank/DDBJ whole genome shotgun (WGS) entry which is preliminary data.</text>
</comment>
<evidence type="ECO:0000256" key="4">
    <source>
        <dbReference type="SAM" id="MobiDB-lite"/>
    </source>
</evidence>
<feature type="compositionally biased region" description="Low complexity" evidence="4">
    <location>
        <begin position="298"/>
        <end position="308"/>
    </location>
</feature>
<name>A0A8J6B0A7_9EUKA</name>
<dbReference type="SUPFAM" id="SSF56399">
    <property type="entry name" value="ADP-ribosylation"/>
    <property type="match status" value="1"/>
</dbReference>
<feature type="compositionally biased region" description="Low complexity" evidence="4">
    <location>
        <begin position="439"/>
        <end position="449"/>
    </location>
</feature>
<feature type="compositionally biased region" description="Polar residues" evidence="4">
    <location>
        <begin position="409"/>
        <end position="431"/>
    </location>
</feature>
<organism evidence="6 7">
    <name type="scientific">Carpediemonas membranifera</name>
    <dbReference type="NCBI Taxonomy" id="201153"/>
    <lineage>
        <taxon>Eukaryota</taxon>
        <taxon>Metamonada</taxon>
        <taxon>Carpediemonas-like organisms</taxon>
        <taxon>Carpediemonas</taxon>
    </lineage>
</organism>
<dbReference type="EMBL" id="JAHDYR010000053">
    <property type="protein sequence ID" value="KAG9391504.1"/>
    <property type="molecule type" value="Genomic_DNA"/>
</dbReference>
<dbReference type="PANTHER" id="PTHR12684">
    <property type="entry name" value="PUTATIVE PHOSPHOTRANSFERASE"/>
    <property type="match status" value="1"/>
</dbReference>
<feature type="region of interest" description="Disordered" evidence="4">
    <location>
        <begin position="776"/>
        <end position="819"/>
    </location>
</feature>
<accession>A0A8J6B0A7</accession>
<dbReference type="InterPro" id="IPR011011">
    <property type="entry name" value="Znf_FYVE_PHD"/>
</dbReference>
<feature type="compositionally biased region" description="Polar residues" evidence="4">
    <location>
        <begin position="309"/>
        <end position="327"/>
    </location>
</feature>
<dbReference type="InterPro" id="IPR019786">
    <property type="entry name" value="Zinc_finger_PHD-type_CS"/>
</dbReference>
<evidence type="ECO:0000259" key="5">
    <source>
        <dbReference type="SMART" id="SM00249"/>
    </source>
</evidence>
<evidence type="ECO:0000256" key="2">
    <source>
        <dbReference type="ARBA" id="ARBA00022771"/>
    </source>
</evidence>
<dbReference type="Pfam" id="PF01885">
    <property type="entry name" value="PTS_2-RNA"/>
    <property type="match status" value="1"/>
</dbReference>
<dbReference type="Gene3D" id="3.30.40.10">
    <property type="entry name" value="Zinc/RING finger domain, C3HC4 (zinc finger)"/>
    <property type="match status" value="1"/>
</dbReference>
<evidence type="ECO:0000313" key="6">
    <source>
        <dbReference type="EMBL" id="KAG9391504.1"/>
    </source>
</evidence>
<dbReference type="CDD" id="cd15489">
    <property type="entry name" value="PHD_SF"/>
    <property type="match status" value="1"/>
</dbReference>
<dbReference type="GO" id="GO:0008270">
    <property type="term" value="F:zinc ion binding"/>
    <property type="evidence" value="ECO:0007669"/>
    <property type="project" value="UniProtKB-KW"/>
</dbReference>